<proteinExistence type="predicted"/>
<dbReference type="Proteomes" id="UP000887579">
    <property type="component" value="Unplaced"/>
</dbReference>
<protein>
    <submittedName>
        <fullName evidence="2">Uncharacterized protein</fullName>
    </submittedName>
</protein>
<accession>A0AC34GFY2</accession>
<reference evidence="2" key="1">
    <citation type="submission" date="2022-11" db="UniProtKB">
        <authorList>
            <consortium name="WormBaseParasite"/>
        </authorList>
    </citation>
    <scope>IDENTIFICATION</scope>
</reference>
<name>A0AC34GFY2_9BILA</name>
<evidence type="ECO:0000313" key="2">
    <source>
        <dbReference type="WBParaSite" id="ES5_v2.g28369.t1"/>
    </source>
</evidence>
<sequence length="189" mass="21790">MVIKWFIFFILISSLNCRHLNRLNGFHSPGIDGTELNQQNYENVLSAADAAADNHHHQEEGEEEKIRERRNVDHLLRLNIENDKNYRPTEPSPTIETQQIHFEKEIKEAKAALYVIVGYISLTFVVVTAISCCALSLTVIIVSLIWSKKRTTRQPPPYFPPPPQWLPPPPEIYEIDSQINQNESQEMTN</sequence>
<dbReference type="WBParaSite" id="ES5_v2.g28369.t1">
    <property type="protein sequence ID" value="ES5_v2.g28369.t1"/>
    <property type="gene ID" value="ES5_v2.g28369"/>
</dbReference>
<evidence type="ECO:0000313" key="1">
    <source>
        <dbReference type="Proteomes" id="UP000887579"/>
    </source>
</evidence>
<organism evidence="1 2">
    <name type="scientific">Panagrolaimus sp. ES5</name>
    <dbReference type="NCBI Taxonomy" id="591445"/>
    <lineage>
        <taxon>Eukaryota</taxon>
        <taxon>Metazoa</taxon>
        <taxon>Ecdysozoa</taxon>
        <taxon>Nematoda</taxon>
        <taxon>Chromadorea</taxon>
        <taxon>Rhabditida</taxon>
        <taxon>Tylenchina</taxon>
        <taxon>Panagrolaimomorpha</taxon>
        <taxon>Panagrolaimoidea</taxon>
        <taxon>Panagrolaimidae</taxon>
        <taxon>Panagrolaimus</taxon>
    </lineage>
</organism>